<evidence type="ECO:0000313" key="12">
    <source>
        <dbReference type="Proteomes" id="UP000620559"/>
    </source>
</evidence>
<evidence type="ECO:0000256" key="3">
    <source>
        <dbReference type="ARBA" id="ARBA00022679"/>
    </source>
</evidence>
<evidence type="ECO:0000256" key="5">
    <source>
        <dbReference type="ARBA" id="ARBA00022705"/>
    </source>
</evidence>
<protein>
    <recommendedName>
        <fullName evidence="2">DNA polymerase III subunit delta</fullName>
        <ecNumber evidence="1">2.7.7.7</ecNumber>
    </recommendedName>
</protein>
<dbReference type="SUPFAM" id="SSF52540">
    <property type="entry name" value="P-loop containing nucleoside triphosphate hydrolases"/>
    <property type="match status" value="1"/>
</dbReference>
<dbReference type="PANTHER" id="PTHR34388">
    <property type="entry name" value="DNA POLYMERASE III SUBUNIT DELTA"/>
    <property type="match status" value="1"/>
</dbReference>
<dbReference type="PANTHER" id="PTHR34388:SF1">
    <property type="entry name" value="DNA POLYMERASE III SUBUNIT DELTA"/>
    <property type="match status" value="1"/>
</dbReference>
<evidence type="ECO:0000256" key="4">
    <source>
        <dbReference type="ARBA" id="ARBA00022695"/>
    </source>
</evidence>
<evidence type="ECO:0000259" key="9">
    <source>
        <dbReference type="Pfam" id="PF06144"/>
    </source>
</evidence>
<comment type="caution">
    <text evidence="11">The sequence shown here is derived from an EMBL/GenBank/DDBJ whole genome shotgun (WGS) entry which is preliminary data.</text>
</comment>
<dbReference type="EMBL" id="JADEWL010000135">
    <property type="protein sequence ID" value="MBE9216062.1"/>
    <property type="molecule type" value="Genomic_DNA"/>
</dbReference>
<feature type="domain" description="DNA polymerase III delta subunit-like C-terminal" evidence="10">
    <location>
        <begin position="202"/>
        <end position="309"/>
    </location>
</feature>
<keyword evidence="3 11" id="KW-0808">Transferase</keyword>
<dbReference type="Gene3D" id="3.40.50.300">
    <property type="entry name" value="P-loop containing nucleotide triphosphate hydrolases"/>
    <property type="match status" value="1"/>
</dbReference>
<proteinExistence type="inferred from homology"/>
<dbReference type="AlphaFoldDB" id="A0A8J7F788"/>
<dbReference type="SUPFAM" id="SSF48019">
    <property type="entry name" value="post-AAA+ oligomerization domain-like"/>
    <property type="match status" value="1"/>
</dbReference>
<evidence type="ECO:0000259" key="10">
    <source>
        <dbReference type="Pfam" id="PF21694"/>
    </source>
</evidence>
<evidence type="ECO:0000256" key="1">
    <source>
        <dbReference type="ARBA" id="ARBA00012417"/>
    </source>
</evidence>
<evidence type="ECO:0000256" key="6">
    <source>
        <dbReference type="ARBA" id="ARBA00022932"/>
    </source>
</evidence>
<reference evidence="11" key="1">
    <citation type="submission" date="2020-10" db="EMBL/GenBank/DDBJ databases">
        <authorList>
            <person name="Castelo-Branco R."/>
            <person name="Eusebio N."/>
            <person name="Adriana R."/>
            <person name="Vieira A."/>
            <person name="Brugerolle De Fraissinette N."/>
            <person name="Rezende De Castro R."/>
            <person name="Schneider M.P."/>
            <person name="Vasconcelos V."/>
            <person name="Leao P.N."/>
        </authorList>
    </citation>
    <scope>NUCLEOTIDE SEQUENCE</scope>
    <source>
        <strain evidence="11">LEGE 06105</strain>
    </source>
</reference>
<organism evidence="11 12">
    <name type="scientific">Plectonema cf. radiosum LEGE 06105</name>
    <dbReference type="NCBI Taxonomy" id="945769"/>
    <lineage>
        <taxon>Bacteria</taxon>
        <taxon>Bacillati</taxon>
        <taxon>Cyanobacteriota</taxon>
        <taxon>Cyanophyceae</taxon>
        <taxon>Oscillatoriophycideae</taxon>
        <taxon>Oscillatoriales</taxon>
        <taxon>Microcoleaceae</taxon>
        <taxon>Plectonema</taxon>
    </lineage>
</organism>
<dbReference type="InterPro" id="IPR048466">
    <property type="entry name" value="DNA_pol3_delta-like_C"/>
</dbReference>
<name>A0A8J7F788_9CYAN</name>
<dbReference type="InterPro" id="IPR027417">
    <property type="entry name" value="P-loop_NTPase"/>
</dbReference>
<dbReference type="Gene3D" id="1.20.272.10">
    <property type="match status" value="1"/>
</dbReference>
<dbReference type="Proteomes" id="UP000620559">
    <property type="component" value="Unassembled WGS sequence"/>
</dbReference>
<evidence type="ECO:0000313" key="11">
    <source>
        <dbReference type="EMBL" id="MBE9216062.1"/>
    </source>
</evidence>
<sequence>MPIYIYWGEDDFAMSKAIANLRDEILDVNWSSFNYTTFPPEQNNAVIEALNQAMTPPFGAGGRLVWLINASIFQQSDDKVLSELQRTLPVIPENSHLLITHSNKPDERLKSTKLLKKFAQVREFALIPPWKTDLLIKSVNDAANSLGIKLTPNCAEFLAEACGNDIRLLYNELEKLQLYLLDSNKPLDVDTAAQLVRNETRNSLQLAGAIRMGNTAQALNLIADLINSSEPALRIVATLIGQFRTWLWIKIIMETGERSSQAIAIAAEVRNHYRIKYLQQEIQFLSVQQLVSCLPILLELEVNLKQGAAQLLTLQTKVIELCQICQKR</sequence>
<keyword evidence="5" id="KW-0235">DNA replication</keyword>
<dbReference type="NCBIfam" id="TIGR01128">
    <property type="entry name" value="holA"/>
    <property type="match status" value="1"/>
</dbReference>
<dbReference type="Pfam" id="PF21694">
    <property type="entry name" value="DNA_pol3_delta_C"/>
    <property type="match status" value="1"/>
</dbReference>
<dbReference type="Gene3D" id="1.10.8.60">
    <property type="match status" value="1"/>
</dbReference>
<dbReference type="GO" id="GO:0009360">
    <property type="term" value="C:DNA polymerase III complex"/>
    <property type="evidence" value="ECO:0007669"/>
    <property type="project" value="InterPro"/>
</dbReference>
<dbReference type="Pfam" id="PF06144">
    <property type="entry name" value="DNA_pol3_delta"/>
    <property type="match status" value="1"/>
</dbReference>
<dbReference type="GO" id="GO:0006261">
    <property type="term" value="P:DNA-templated DNA replication"/>
    <property type="evidence" value="ECO:0007669"/>
    <property type="project" value="TreeGrafter"/>
</dbReference>
<comment type="similarity">
    <text evidence="7">Belongs to the DNA polymerase HolA subunit family.</text>
</comment>
<keyword evidence="12" id="KW-1185">Reference proteome</keyword>
<comment type="catalytic activity">
    <reaction evidence="8">
        <text>DNA(n) + a 2'-deoxyribonucleoside 5'-triphosphate = DNA(n+1) + diphosphate</text>
        <dbReference type="Rhea" id="RHEA:22508"/>
        <dbReference type="Rhea" id="RHEA-COMP:17339"/>
        <dbReference type="Rhea" id="RHEA-COMP:17340"/>
        <dbReference type="ChEBI" id="CHEBI:33019"/>
        <dbReference type="ChEBI" id="CHEBI:61560"/>
        <dbReference type="ChEBI" id="CHEBI:173112"/>
        <dbReference type="EC" id="2.7.7.7"/>
    </reaction>
</comment>
<accession>A0A8J7F788</accession>
<evidence type="ECO:0000256" key="7">
    <source>
        <dbReference type="ARBA" id="ARBA00034754"/>
    </source>
</evidence>
<dbReference type="EC" id="2.7.7.7" evidence="1"/>
<dbReference type="GO" id="GO:0003887">
    <property type="term" value="F:DNA-directed DNA polymerase activity"/>
    <property type="evidence" value="ECO:0007669"/>
    <property type="project" value="UniProtKB-KW"/>
</dbReference>
<keyword evidence="4 11" id="KW-0548">Nucleotidyltransferase</keyword>
<feature type="domain" description="DNA polymerase III delta N-terminal" evidence="9">
    <location>
        <begin position="4"/>
        <end position="121"/>
    </location>
</feature>
<evidence type="ECO:0000256" key="8">
    <source>
        <dbReference type="ARBA" id="ARBA00049244"/>
    </source>
</evidence>
<gene>
    <name evidence="11" type="primary">holA</name>
    <name evidence="11" type="ORF">IQ247_25940</name>
</gene>
<evidence type="ECO:0000256" key="2">
    <source>
        <dbReference type="ARBA" id="ARBA00017703"/>
    </source>
</evidence>
<keyword evidence="6" id="KW-0239">DNA-directed DNA polymerase</keyword>
<dbReference type="InterPro" id="IPR010372">
    <property type="entry name" value="DNA_pol3_delta_N"/>
</dbReference>
<dbReference type="GO" id="GO:0003677">
    <property type="term" value="F:DNA binding"/>
    <property type="evidence" value="ECO:0007669"/>
    <property type="project" value="InterPro"/>
</dbReference>
<dbReference type="InterPro" id="IPR005790">
    <property type="entry name" value="DNA_polIII_delta"/>
</dbReference>
<dbReference type="InterPro" id="IPR008921">
    <property type="entry name" value="DNA_pol3_clamp-load_cplx_C"/>
</dbReference>